<organism evidence="2 3">
    <name type="scientific">Euhalothece natronophila Z-M001</name>
    <dbReference type="NCBI Taxonomy" id="522448"/>
    <lineage>
        <taxon>Bacteria</taxon>
        <taxon>Bacillati</taxon>
        <taxon>Cyanobacteriota</taxon>
        <taxon>Cyanophyceae</taxon>
        <taxon>Oscillatoriophycideae</taxon>
        <taxon>Chroococcales</taxon>
        <taxon>Halothecacae</taxon>
        <taxon>Halothece cluster</taxon>
        <taxon>Euhalothece</taxon>
    </lineage>
</organism>
<dbReference type="Proteomes" id="UP000318453">
    <property type="component" value="Chromosome"/>
</dbReference>
<evidence type="ECO:0000313" key="2">
    <source>
        <dbReference type="EMBL" id="QDZ39082.1"/>
    </source>
</evidence>
<dbReference type="CDD" id="cd13638">
    <property type="entry name" value="PBP2_EcProx_like"/>
    <property type="match status" value="1"/>
</dbReference>
<dbReference type="Pfam" id="PF04069">
    <property type="entry name" value="OpuAC"/>
    <property type="match status" value="1"/>
</dbReference>
<gene>
    <name evidence="2" type="primary">proX</name>
    <name evidence="2" type="ORF">FRE64_03510</name>
</gene>
<dbReference type="NCBIfam" id="NF008334">
    <property type="entry name" value="PRK11119.1"/>
    <property type="match status" value="1"/>
</dbReference>
<feature type="domain" description="ABC-type glycine betaine transport system substrate-binding" evidence="1">
    <location>
        <begin position="54"/>
        <end position="331"/>
    </location>
</feature>
<dbReference type="RefSeq" id="WP_146294691.1">
    <property type="nucleotide sequence ID" value="NZ_CP042326.1"/>
</dbReference>
<protein>
    <submittedName>
        <fullName evidence="2">Glycine betaine/L-proline ABC transporter substrate-binding protein ProX</fullName>
    </submittedName>
</protein>
<dbReference type="EMBL" id="CP042326">
    <property type="protein sequence ID" value="QDZ39082.1"/>
    <property type="molecule type" value="Genomic_DNA"/>
</dbReference>
<reference evidence="2" key="1">
    <citation type="submission" date="2019-08" db="EMBL/GenBank/DDBJ databases">
        <title>Carotenoids and Carotenoid Binding Proteins in the Halophilic Cyanobacterium Euhalothece sp. ZM00.</title>
        <authorList>
            <person name="Cho S.M."/>
            <person name="Song J.Y."/>
            <person name="Park Y.-I."/>
        </authorList>
    </citation>
    <scope>NUCLEOTIDE SEQUENCE [LARGE SCALE GENOMIC DNA]</scope>
    <source>
        <strain evidence="2">Z-M001</strain>
    </source>
</reference>
<evidence type="ECO:0000313" key="3">
    <source>
        <dbReference type="Proteomes" id="UP000318453"/>
    </source>
</evidence>
<dbReference type="AlphaFoldDB" id="A0A5B8NIQ1"/>
<dbReference type="InterPro" id="IPR007210">
    <property type="entry name" value="ABC_Gly_betaine_transp_sub-bd"/>
</dbReference>
<evidence type="ECO:0000259" key="1">
    <source>
        <dbReference type="Pfam" id="PF04069"/>
    </source>
</evidence>
<dbReference type="GO" id="GO:0043190">
    <property type="term" value="C:ATP-binding cassette (ABC) transporter complex"/>
    <property type="evidence" value="ECO:0007669"/>
    <property type="project" value="InterPro"/>
</dbReference>
<dbReference type="Gene3D" id="3.40.190.100">
    <property type="entry name" value="Glycine betaine-binding periplasmic protein, domain 2"/>
    <property type="match status" value="1"/>
</dbReference>
<dbReference type="KEGG" id="enn:FRE64_03510"/>
<keyword evidence="3" id="KW-1185">Reference proteome</keyword>
<proteinExistence type="predicted"/>
<dbReference type="Gene3D" id="3.40.190.10">
    <property type="entry name" value="Periplasmic binding protein-like II"/>
    <property type="match status" value="1"/>
</dbReference>
<sequence>MTLFLRKVQDLVIIAITITSIIISLNSCQESPISEETNDNLPDQGREITPAYVSLEERFQTEIVNIGLEKLGYEINSMRELEPALMHTDIASGGIDYSAAHWEQIGQEFYDNSGGDETLEKVGVIIDNAVQGYLIDIATAEEYDITNLEQLQDPEVAKLFDTNDNGKANLVGCNPGWGCETIINHHLESYGLEDTVEHDQGRYVALMADVVTRYEQNEPILYYTWTPLWTSSVLVPGEDVKWLEVPYTSLPDSNSSEENIDTTYEGKNLGFVTDRIMIIANKEFAQSNPDAVEFMEQVSIPIEDINDQNQRLREGEDSSSEIRRHAETWISNHEETFQQWLN</sequence>
<dbReference type="OrthoDB" id="9801163at2"/>
<dbReference type="GO" id="GO:0022857">
    <property type="term" value="F:transmembrane transporter activity"/>
    <property type="evidence" value="ECO:0007669"/>
    <property type="project" value="InterPro"/>
</dbReference>
<dbReference type="SUPFAM" id="SSF53850">
    <property type="entry name" value="Periplasmic binding protein-like II"/>
    <property type="match status" value="1"/>
</dbReference>
<name>A0A5B8NIQ1_9CHRO</name>
<accession>A0A5B8NIQ1</accession>